<protein>
    <submittedName>
        <fullName evidence="2">VP1 protein</fullName>
    </submittedName>
</protein>
<organism evidence="2 3">
    <name type="scientific">Fusobacterium phage Fnu1</name>
    <dbReference type="NCBI Taxonomy" id="2530024"/>
    <lineage>
        <taxon>Viruses</taxon>
        <taxon>Duplodnaviria</taxon>
        <taxon>Heunggongvirae</taxon>
        <taxon>Uroviricota</taxon>
        <taxon>Caudoviricetes</taxon>
        <taxon>Latrobevirus</taxon>
        <taxon>Latrobevirus FNU1</taxon>
    </lineage>
</organism>
<keyword evidence="1" id="KW-0175">Coiled coil</keyword>
<dbReference type="RefSeq" id="YP_010082918.1">
    <property type="nucleotide sequence ID" value="NC_055035.1"/>
</dbReference>
<proteinExistence type="predicted"/>
<feature type="coiled-coil region" evidence="1">
    <location>
        <begin position="73"/>
        <end position="100"/>
    </location>
</feature>
<keyword evidence="3" id="KW-1185">Reference proteome</keyword>
<evidence type="ECO:0000313" key="3">
    <source>
        <dbReference type="Proteomes" id="UP000292160"/>
    </source>
</evidence>
<dbReference type="Proteomes" id="UP000292160">
    <property type="component" value="Segment"/>
</dbReference>
<accession>A0A481W5H6</accession>
<dbReference type="GeneID" id="65071926"/>
<evidence type="ECO:0000256" key="1">
    <source>
        <dbReference type="SAM" id="Coils"/>
    </source>
</evidence>
<name>A0A481W5H6_9CAUD</name>
<dbReference type="KEGG" id="vg:65071926"/>
<sequence>MVKVNLELKEIRCMFSYFRTYFKVVADEPTKALIKRYIDKVGSKYESEDGYINWDLKEDILEEKPFTFIFFNKKEWLEELSYLKEELQRFADKEEKLKENTHHIRPKDKFNIGSILKPKEEPNKYTGYTVKLNLTDVENTFRNLIEEYTTELNKPKYTQEVDFVKILDSIKEAIDNKDITVVDCMAFVSDLNDYLTDLVAGIYNA</sequence>
<reference evidence="2 3" key="1">
    <citation type="submission" date="2019-02" db="EMBL/GenBank/DDBJ databases">
        <title>Genomic, morphological and functional characterisation of novel bacteriophage Fnu1 capable of disrupt Fusobacterium nucleatum biofilm.</title>
        <authorList>
            <person name="Kabwe M."/>
            <person name="Brown T.L."/>
            <person name="Dashper S."/>
            <person name="Speirs L."/>
            <person name="Ku H."/>
            <person name="Petrovski S."/>
            <person name="Chan H.T."/>
            <person name="Lock P."/>
            <person name="Tucci J."/>
        </authorList>
    </citation>
    <scope>NUCLEOTIDE SEQUENCE [LARGE SCALE GENOMIC DNA]</scope>
</reference>
<evidence type="ECO:0000313" key="2">
    <source>
        <dbReference type="EMBL" id="QBJ04114.1"/>
    </source>
</evidence>
<dbReference type="EMBL" id="MK554696">
    <property type="protein sequence ID" value="QBJ04114.1"/>
    <property type="molecule type" value="Genomic_DNA"/>
</dbReference>